<comment type="caution">
    <text evidence="2">The sequence shown here is derived from an EMBL/GenBank/DDBJ whole genome shotgun (WGS) entry which is preliminary data.</text>
</comment>
<evidence type="ECO:0000313" key="3">
    <source>
        <dbReference type="Proteomes" id="UP001597374"/>
    </source>
</evidence>
<name>A0ABW5CYS2_9BACT</name>
<reference evidence="3" key="1">
    <citation type="journal article" date="2019" name="Int. J. Syst. Evol. Microbiol.">
        <title>The Global Catalogue of Microorganisms (GCM) 10K type strain sequencing project: providing services to taxonomists for standard genome sequencing and annotation.</title>
        <authorList>
            <consortium name="The Broad Institute Genomics Platform"/>
            <consortium name="The Broad Institute Genome Sequencing Center for Infectious Disease"/>
            <person name="Wu L."/>
            <person name="Ma J."/>
        </authorList>
    </citation>
    <scope>NUCLEOTIDE SEQUENCE [LARGE SCALE GENOMIC DNA]</scope>
    <source>
        <strain evidence="3">CGMCC 4.1782</strain>
    </source>
</reference>
<dbReference type="Proteomes" id="UP001597374">
    <property type="component" value="Unassembled WGS sequence"/>
</dbReference>
<dbReference type="Pfam" id="PF11751">
    <property type="entry name" value="PorP_SprF"/>
    <property type="match status" value="1"/>
</dbReference>
<feature type="signal peptide" evidence="1">
    <location>
        <begin position="1"/>
        <end position="21"/>
    </location>
</feature>
<dbReference type="NCBIfam" id="TIGR03519">
    <property type="entry name" value="T9SS_PorP_fam"/>
    <property type="match status" value="1"/>
</dbReference>
<protein>
    <submittedName>
        <fullName evidence="2">PorP/SprF family type IX secretion system membrane protein</fullName>
    </submittedName>
</protein>
<keyword evidence="3" id="KW-1185">Reference proteome</keyword>
<gene>
    <name evidence="2" type="ORF">ACFSKP_10790</name>
</gene>
<keyword evidence="1" id="KW-0732">Signal</keyword>
<sequence>MSVKKAFLCFLFFLGTATAMAQDAFFTQQYANRLYLNPAFTGLNHEWSVAAAHRGQWPALNGSFITNQLTADYRFTGSKSAVGLLLQQDRAGIGGLQKLQAGAQYAYQTRLTDQWAFSAGLQGSIASLRVNYDNLVFGDQLSDNGVVAVTSAEANTFEPTSYISFTAGGLVYSEQFWFGLTAAHLNRPSYGFAQKTELPLRFTANAGYKLYARTSQSQGKFFEFSVTPAITYTHQKNLSRTDLGLYTIYTPVSLGLIYKGVPVSGGTDQDQVLALLAGIQIEQLKIGFSHDVGLQGISRQAGGANEVSLVFEQIDLNHLFGNRFKDKIIQNIVCPAF</sequence>
<proteinExistence type="predicted"/>
<feature type="chain" id="PRO_5045379754" evidence="1">
    <location>
        <begin position="22"/>
        <end position="337"/>
    </location>
</feature>
<dbReference type="EMBL" id="JBHUIM010000001">
    <property type="protein sequence ID" value="MFD2246742.1"/>
    <property type="molecule type" value="Genomic_DNA"/>
</dbReference>
<dbReference type="RefSeq" id="WP_250428520.1">
    <property type="nucleotide sequence ID" value="NZ_JALPRR010000001.1"/>
</dbReference>
<dbReference type="InterPro" id="IPR019861">
    <property type="entry name" value="PorP/SprF_Bacteroidetes"/>
</dbReference>
<accession>A0ABW5CYS2</accession>
<organism evidence="2 3">
    <name type="scientific">Pontibacter ruber</name>
    <dbReference type="NCBI Taxonomy" id="1343895"/>
    <lineage>
        <taxon>Bacteria</taxon>
        <taxon>Pseudomonadati</taxon>
        <taxon>Bacteroidota</taxon>
        <taxon>Cytophagia</taxon>
        <taxon>Cytophagales</taxon>
        <taxon>Hymenobacteraceae</taxon>
        <taxon>Pontibacter</taxon>
    </lineage>
</organism>
<evidence type="ECO:0000313" key="2">
    <source>
        <dbReference type="EMBL" id="MFD2246742.1"/>
    </source>
</evidence>
<evidence type="ECO:0000256" key="1">
    <source>
        <dbReference type="SAM" id="SignalP"/>
    </source>
</evidence>